<dbReference type="EMBL" id="ATNM01000193">
    <property type="protein sequence ID" value="EPR65394.1"/>
    <property type="molecule type" value="Genomic_DNA"/>
</dbReference>
<sequence length="213" mass="25463">MKKIKVLVMDIRGSQLHPDMSFHIFNRGINGAKVFFEEKNYHYFLKQYIRYVHPFVHTYAYCLLGNHFHILIRVRSDDHIRSVVQHNKEKAAYWHVSNAFSSFLQSYTRAMNKMYNRTGPIFESPFKRITVSKEAYFSRLLIYIHLNPEKHGIIADYRNYPYSSYQAYCEREKNTKLEKAEVLDWFGGSKGFLDFHRVNLENGKEIDENLFLE</sequence>
<gene>
    <name evidence="2" type="ORF">ADICYQ_5603</name>
</gene>
<dbReference type="GO" id="GO:0004803">
    <property type="term" value="F:transposase activity"/>
    <property type="evidence" value="ECO:0007669"/>
    <property type="project" value="InterPro"/>
</dbReference>
<dbReference type="PANTHER" id="PTHR34322:SF2">
    <property type="entry name" value="TRANSPOSASE IS200-LIKE DOMAIN-CONTAINING PROTEIN"/>
    <property type="match status" value="1"/>
</dbReference>
<proteinExistence type="predicted"/>
<reference evidence="2 3" key="1">
    <citation type="journal article" date="2013" name="Genome Announc.">
        <title>Draft Genome Sequence of Cyclobacterium qasimii Strain M12-11BT, Isolated from Arctic Marine Sediment.</title>
        <authorList>
            <person name="Shivaji S."/>
            <person name="Ara S."/>
            <person name="Singh A."/>
            <person name="Kumar Pinnaka A."/>
        </authorList>
    </citation>
    <scope>NUCLEOTIDE SEQUENCE [LARGE SCALE GENOMIC DNA]</scope>
    <source>
        <strain evidence="2 3">M12-11B</strain>
    </source>
</reference>
<dbReference type="Gene3D" id="3.30.70.1290">
    <property type="entry name" value="Transposase IS200-like"/>
    <property type="match status" value="1"/>
</dbReference>
<feature type="domain" description="Transposase IS200-like" evidence="1">
    <location>
        <begin position="17"/>
        <end position="147"/>
    </location>
</feature>
<protein>
    <recommendedName>
        <fullName evidence="1">Transposase IS200-like domain-containing protein</fullName>
    </recommendedName>
</protein>
<dbReference type="AlphaFoldDB" id="S7WF56"/>
<comment type="caution">
    <text evidence="2">The sequence shown here is derived from an EMBL/GenBank/DDBJ whole genome shotgun (WGS) entry which is preliminary data.</text>
</comment>
<dbReference type="InterPro" id="IPR036515">
    <property type="entry name" value="Transposase_17_sf"/>
</dbReference>
<name>S7WF56_9BACT</name>
<dbReference type="GO" id="GO:0003677">
    <property type="term" value="F:DNA binding"/>
    <property type="evidence" value="ECO:0007669"/>
    <property type="project" value="InterPro"/>
</dbReference>
<organism evidence="2 3">
    <name type="scientific">Cyclobacterium qasimii M12-11B</name>
    <dbReference type="NCBI Taxonomy" id="641524"/>
    <lineage>
        <taxon>Bacteria</taxon>
        <taxon>Pseudomonadati</taxon>
        <taxon>Bacteroidota</taxon>
        <taxon>Cytophagia</taxon>
        <taxon>Cytophagales</taxon>
        <taxon>Cyclobacteriaceae</taxon>
        <taxon>Cyclobacterium</taxon>
    </lineage>
</organism>
<dbReference type="PATRIC" id="fig|641524.5.peg.5555"/>
<accession>S7WF56</accession>
<dbReference type="STRING" id="641524.ADICYQ_5603"/>
<evidence type="ECO:0000313" key="3">
    <source>
        <dbReference type="Proteomes" id="UP000014974"/>
    </source>
</evidence>
<dbReference type="PANTHER" id="PTHR34322">
    <property type="entry name" value="TRANSPOSASE, Y1_TNP DOMAIN-CONTAINING"/>
    <property type="match status" value="1"/>
</dbReference>
<dbReference type="Proteomes" id="UP000014974">
    <property type="component" value="Unassembled WGS sequence"/>
</dbReference>
<evidence type="ECO:0000259" key="1">
    <source>
        <dbReference type="SMART" id="SM01321"/>
    </source>
</evidence>
<dbReference type="InterPro" id="IPR002686">
    <property type="entry name" value="Transposase_17"/>
</dbReference>
<dbReference type="SMART" id="SM01321">
    <property type="entry name" value="Y1_Tnp"/>
    <property type="match status" value="1"/>
</dbReference>
<evidence type="ECO:0000313" key="2">
    <source>
        <dbReference type="EMBL" id="EPR65394.1"/>
    </source>
</evidence>
<dbReference type="GO" id="GO:0006313">
    <property type="term" value="P:DNA transposition"/>
    <property type="evidence" value="ECO:0007669"/>
    <property type="project" value="InterPro"/>
</dbReference>
<dbReference type="eggNOG" id="COG1943">
    <property type="taxonomic scope" value="Bacteria"/>
</dbReference>
<dbReference type="SUPFAM" id="SSF143422">
    <property type="entry name" value="Transposase IS200-like"/>
    <property type="match status" value="1"/>
</dbReference>